<evidence type="ECO:0000313" key="3">
    <source>
        <dbReference type="Proteomes" id="UP000002945"/>
    </source>
</evidence>
<dbReference type="RefSeq" id="WP_007093069.1">
    <property type="nucleotide sequence ID" value="NZ_CP142125.1"/>
</dbReference>
<dbReference type="EMBL" id="ABIB01000004">
    <property type="protein sequence ID" value="EDP96239.1"/>
    <property type="molecule type" value="Genomic_DNA"/>
</dbReference>
<sequence length="182" mass="19234">MSDQNNMTQGMAETQNAIDYINKSVLQPDVDAISGTAAPMVDQAVGMMVQDLQSFLKGFEQISLVALAKLANNILTYGTYFDGGTSDNNVTASVKTGVSDNPQTLETENPINLDSEVLKGLFSSVGEYGKLKAEINQIYGAGQVSRTTQNSSSASNSTSNSTSNSNSSSSSSPNQPEKKTNK</sequence>
<evidence type="ECO:0000313" key="2">
    <source>
        <dbReference type="EMBL" id="EDP96239.1"/>
    </source>
</evidence>
<comment type="caution">
    <text evidence="2">The sequence shown here is derived from an EMBL/GenBank/DDBJ whole genome shotgun (WGS) entry which is preliminary data.</text>
</comment>
<feature type="region of interest" description="Disordered" evidence="1">
    <location>
        <begin position="145"/>
        <end position="182"/>
    </location>
</feature>
<evidence type="ECO:0000256" key="1">
    <source>
        <dbReference type="SAM" id="MobiDB-lite"/>
    </source>
</evidence>
<dbReference type="OrthoDB" id="1262709at2"/>
<dbReference type="AlphaFoldDB" id="A9DTY8"/>
<name>A9DTY8_9FLAO</name>
<gene>
    <name evidence="2" type="ORF">KAOT1_02482</name>
</gene>
<keyword evidence="3" id="KW-1185">Reference proteome</keyword>
<accession>A9DTY8</accession>
<dbReference type="STRING" id="391587.KAOT1_02482"/>
<feature type="compositionally biased region" description="Low complexity" evidence="1">
    <location>
        <begin position="145"/>
        <end position="172"/>
    </location>
</feature>
<reference evidence="2 3" key="1">
    <citation type="journal article" date="2011" name="J. Bacteriol.">
        <title>Genome sequence of the algicidal bacterium Kordia algicida OT-1.</title>
        <authorList>
            <person name="Lee H.S."/>
            <person name="Kang S.G."/>
            <person name="Kwon K.K."/>
            <person name="Lee J.H."/>
            <person name="Kim S.J."/>
        </authorList>
    </citation>
    <scope>NUCLEOTIDE SEQUENCE [LARGE SCALE GENOMIC DNA]</scope>
    <source>
        <strain evidence="2 3">OT-1</strain>
    </source>
</reference>
<proteinExistence type="predicted"/>
<organism evidence="2 3">
    <name type="scientific">Kordia algicida OT-1</name>
    <dbReference type="NCBI Taxonomy" id="391587"/>
    <lineage>
        <taxon>Bacteria</taxon>
        <taxon>Pseudomonadati</taxon>
        <taxon>Bacteroidota</taxon>
        <taxon>Flavobacteriia</taxon>
        <taxon>Flavobacteriales</taxon>
        <taxon>Flavobacteriaceae</taxon>
        <taxon>Kordia</taxon>
    </lineage>
</organism>
<protein>
    <submittedName>
        <fullName evidence="2">Uncharacterized protein</fullName>
    </submittedName>
</protein>
<dbReference type="HOGENOM" id="CLU_1480195_0_0_10"/>
<dbReference type="Proteomes" id="UP000002945">
    <property type="component" value="Unassembled WGS sequence"/>
</dbReference>